<protein>
    <recommendedName>
        <fullName evidence="4">Peptidase S1 domain-containing protein</fullName>
    </recommendedName>
</protein>
<dbReference type="Proteomes" id="UP000007266">
    <property type="component" value="Linkage group 3"/>
</dbReference>
<keyword evidence="1" id="KW-0732">Signal</keyword>
<accession>D6WEK2</accession>
<reference evidence="2 3" key="1">
    <citation type="journal article" date="2008" name="Nature">
        <title>The genome of the model beetle and pest Tribolium castaneum.</title>
        <authorList>
            <consortium name="Tribolium Genome Sequencing Consortium"/>
            <person name="Richards S."/>
            <person name="Gibbs R.A."/>
            <person name="Weinstock G.M."/>
            <person name="Brown S.J."/>
            <person name="Denell R."/>
            <person name="Beeman R.W."/>
            <person name="Gibbs R."/>
            <person name="Beeman R.W."/>
            <person name="Brown S.J."/>
            <person name="Bucher G."/>
            <person name="Friedrich M."/>
            <person name="Grimmelikhuijzen C.J."/>
            <person name="Klingler M."/>
            <person name="Lorenzen M."/>
            <person name="Richards S."/>
            <person name="Roth S."/>
            <person name="Schroder R."/>
            <person name="Tautz D."/>
            <person name="Zdobnov E.M."/>
            <person name="Muzny D."/>
            <person name="Gibbs R.A."/>
            <person name="Weinstock G.M."/>
            <person name="Attaway T."/>
            <person name="Bell S."/>
            <person name="Buhay C.J."/>
            <person name="Chandrabose M.N."/>
            <person name="Chavez D."/>
            <person name="Clerk-Blankenburg K.P."/>
            <person name="Cree A."/>
            <person name="Dao M."/>
            <person name="Davis C."/>
            <person name="Chacko J."/>
            <person name="Dinh H."/>
            <person name="Dugan-Rocha S."/>
            <person name="Fowler G."/>
            <person name="Garner T.T."/>
            <person name="Garnes J."/>
            <person name="Gnirke A."/>
            <person name="Hawes A."/>
            <person name="Hernandez J."/>
            <person name="Hines S."/>
            <person name="Holder M."/>
            <person name="Hume J."/>
            <person name="Jhangiani S.N."/>
            <person name="Joshi V."/>
            <person name="Khan Z.M."/>
            <person name="Jackson L."/>
            <person name="Kovar C."/>
            <person name="Kowis A."/>
            <person name="Lee S."/>
            <person name="Lewis L.R."/>
            <person name="Margolis J."/>
            <person name="Morgan M."/>
            <person name="Nazareth L.V."/>
            <person name="Nguyen N."/>
            <person name="Okwuonu G."/>
            <person name="Parker D."/>
            <person name="Richards S."/>
            <person name="Ruiz S.J."/>
            <person name="Santibanez J."/>
            <person name="Savard J."/>
            <person name="Scherer S.E."/>
            <person name="Schneider B."/>
            <person name="Sodergren E."/>
            <person name="Tautz D."/>
            <person name="Vattahil S."/>
            <person name="Villasana D."/>
            <person name="White C.S."/>
            <person name="Wright R."/>
            <person name="Park Y."/>
            <person name="Beeman R.W."/>
            <person name="Lord J."/>
            <person name="Oppert B."/>
            <person name="Lorenzen M."/>
            <person name="Brown S."/>
            <person name="Wang L."/>
            <person name="Savard J."/>
            <person name="Tautz D."/>
            <person name="Richards S."/>
            <person name="Weinstock G."/>
            <person name="Gibbs R.A."/>
            <person name="Liu Y."/>
            <person name="Worley K."/>
            <person name="Weinstock G."/>
            <person name="Elsik C.G."/>
            <person name="Reese J.T."/>
            <person name="Elhaik E."/>
            <person name="Landan G."/>
            <person name="Graur D."/>
            <person name="Arensburger P."/>
            <person name="Atkinson P."/>
            <person name="Beeman R.W."/>
            <person name="Beidler J."/>
            <person name="Brown S.J."/>
            <person name="Demuth J.P."/>
            <person name="Drury D.W."/>
            <person name="Du Y.Z."/>
            <person name="Fujiwara H."/>
            <person name="Lorenzen M."/>
            <person name="Maselli V."/>
            <person name="Osanai M."/>
            <person name="Park Y."/>
            <person name="Robertson H.M."/>
            <person name="Tu Z."/>
            <person name="Wang J.J."/>
            <person name="Wang S."/>
            <person name="Richards S."/>
            <person name="Song H."/>
            <person name="Zhang L."/>
            <person name="Sodergren E."/>
            <person name="Werner D."/>
            <person name="Stanke M."/>
            <person name="Morgenstern B."/>
            <person name="Solovyev V."/>
            <person name="Kosarev P."/>
            <person name="Brown G."/>
            <person name="Chen H.C."/>
            <person name="Ermolaeva O."/>
            <person name="Hlavina W."/>
            <person name="Kapustin Y."/>
            <person name="Kiryutin B."/>
            <person name="Kitts P."/>
            <person name="Maglott D."/>
            <person name="Pruitt K."/>
            <person name="Sapojnikov V."/>
            <person name="Souvorov A."/>
            <person name="Mackey A.J."/>
            <person name="Waterhouse R.M."/>
            <person name="Wyder S."/>
            <person name="Zdobnov E.M."/>
            <person name="Zdobnov E.M."/>
            <person name="Wyder S."/>
            <person name="Kriventseva E.V."/>
            <person name="Kadowaki T."/>
            <person name="Bork P."/>
            <person name="Aranda M."/>
            <person name="Bao R."/>
            <person name="Beermann A."/>
            <person name="Berns N."/>
            <person name="Bolognesi R."/>
            <person name="Bonneton F."/>
            <person name="Bopp D."/>
            <person name="Brown S.J."/>
            <person name="Bucher G."/>
            <person name="Butts T."/>
            <person name="Chaumot A."/>
            <person name="Denell R.E."/>
            <person name="Ferrier D.E."/>
            <person name="Friedrich M."/>
            <person name="Gordon C.M."/>
            <person name="Jindra M."/>
            <person name="Klingler M."/>
            <person name="Lan Q."/>
            <person name="Lattorff H.M."/>
            <person name="Laudet V."/>
            <person name="von Levetsow C."/>
            <person name="Liu Z."/>
            <person name="Lutz R."/>
            <person name="Lynch J.A."/>
            <person name="da Fonseca R.N."/>
            <person name="Posnien N."/>
            <person name="Reuter R."/>
            <person name="Roth S."/>
            <person name="Savard J."/>
            <person name="Schinko J.B."/>
            <person name="Schmitt C."/>
            <person name="Schoppmeier M."/>
            <person name="Schroder R."/>
            <person name="Shippy T.D."/>
            <person name="Simonnet F."/>
            <person name="Marques-Souza H."/>
            <person name="Tautz D."/>
            <person name="Tomoyasu Y."/>
            <person name="Trauner J."/>
            <person name="Van der Zee M."/>
            <person name="Vervoort M."/>
            <person name="Wittkopp N."/>
            <person name="Wimmer E.A."/>
            <person name="Yang X."/>
            <person name="Jones A.K."/>
            <person name="Sattelle D.B."/>
            <person name="Ebert P.R."/>
            <person name="Nelson D."/>
            <person name="Scott J.G."/>
            <person name="Beeman R.W."/>
            <person name="Muthukrishnan S."/>
            <person name="Kramer K.J."/>
            <person name="Arakane Y."/>
            <person name="Beeman R.W."/>
            <person name="Zhu Q."/>
            <person name="Hogenkamp D."/>
            <person name="Dixit R."/>
            <person name="Oppert B."/>
            <person name="Jiang H."/>
            <person name="Zou Z."/>
            <person name="Marshall J."/>
            <person name="Elpidina E."/>
            <person name="Vinokurov K."/>
            <person name="Oppert C."/>
            <person name="Zou Z."/>
            <person name="Evans J."/>
            <person name="Lu Z."/>
            <person name="Zhao P."/>
            <person name="Sumathipala N."/>
            <person name="Altincicek B."/>
            <person name="Vilcinskas A."/>
            <person name="Williams M."/>
            <person name="Hultmark D."/>
            <person name="Hetru C."/>
            <person name="Jiang H."/>
            <person name="Grimmelikhuijzen C.J."/>
            <person name="Hauser F."/>
            <person name="Cazzamali G."/>
            <person name="Williamson M."/>
            <person name="Park Y."/>
            <person name="Li B."/>
            <person name="Tanaka Y."/>
            <person name="Predel R."/>
            <person name="Neupert S."/>
            <person name="Schachtner J."/>
            <person name="Verleyen P."/>
            <person name="Raible F."/>
            <person name="Bork P."/>
            <person name="Friedrich M."/>
            <person name="Walden K.K."/>
            <person name="Robertson H.M."/>
            <person name="Angeli S."/>
            <person name="Foret S."/>
            <person name="Bucher G."/>
            <person name="Schuetz S."/>
            <person name="Maleszka R."/>
            <person name="Wimmer E.A."/>
            <person name="Beeman R.W."/>
            <person name="Lorenzen M."/>
            <person name="Tomoyasu Y."/>
            <person name="Miller S.C."/>
            <person name="Grossmann D."/>
            <person name="Bucher G."/>
        </authorList>
    </citation>
    <scope>NUCLEOTIDE SEQUENCE [LARGE SCALE GENOMIC DNA]</scope>
    <source>
        <strain evidence="2 3">Georgia GA2</strain>
    </source>
</reference>
<dbReference type="InterPro" id="IPR043504">
    <property type="entry name" value="Peptidase_S1_PA_chymotrypsin"/>
</dbReference>
<proteinExistence type="predicted"/>
<feature type="signal peptide" evidence="1">
    <location>
        <begin position="1"/>
        <end position="20"/>
    </location>
</feature>
<dbReference type="AlphaFoldDB" id="D6WEK2"/>
<evidence type="ECO:0000313" key="2">
    <source>
        <dbReference type="EMBL" id="EFA00338.1"/>
    </source>
</evidence>
<dbReference type="OrthoDB" id="10410564at2759"/>
<sequence>MNLWYFVLLLSSSCVQLSSTDPSSKGFKLAKGIHPYVVLIVDVTSEDPIERFLASGTILNAQWVLSVAEPFKDKNASDLAIFGGSQVFTDINYDQMNYTVQNYTIQTDPPKPGFELILLQTTYFMYFHNYFWPVVYGFKRVLNRYLHCELVSWYLTTDKWVKSRVFLYPQKNSDKCKADEEYEFCIEVMSDRKEQLNPCASKINLGIPLMCDIAMEGVFLGVGDGGCDKIAQNKAYLFNKDPNIAKFLYEVQADNTAYESGVKDKTDSE</sequence>
<organism evidence="2 3">
    <name type="scientific">Tribolium castaneum</name>
    <name type="common">Red flour beetle</name>
    <dbReference type="NCBI Taxonomy" id="7070"/>
    <lineage>
        <taxon>Eukaryota</taxon>
        <taxon>Metazoa</taxon>
        <taxon>Ecdysozoa</taxon>
        <taxon>Arthropoda</taxon>
        <taxon>Hexapoda</taxon>
        <taxon>Insecta</taxon>
        <taxon>Pterygota</taxon>
        <taxon>Neoptera</taxon>
        <taxon>Endopterygota</taxon>
        <taxon>Coleoptera</taxon>
        <taxon>Polyphaga</taxon>
        <taxon>Cucujiformia</taxon>
        <taxon>Tenebrionidae</taxon>
        <taxon>Tenebrionidae incertae sedis</taxon>
        <taxon>Tribolium</taxon>
    </lineage>
</organism>
<dbReference type="SUPFAM" id="SSF50494">
    <property type="entry name" value="Trypsin-like serine proteases"/>
    <property type="match status" value="1"/>
</dbReference>
<dbReference type="InterPro" id="IPR009003">
    <property type="entry name" value="Peptidase_S1_PA"/>
</dbReference>
<feature type="chain" id="PRO_5003089515" description="Peptidase S1 domain-containing protein" evidence="1">
    <location>
        <begin position="21"/>
        <end position="269"/>
    </location>
</feature>
<dbReference type="PhylomeDB" id="D6WEK2"/>
<evidence type="ECO:0000256" key="1">
    <source>
        <dbReference type="SAM" id="SignalP"/>
    </source>
</evidence>
<name>D6WEK2_TRICA</name>
<reference evidence="2 3" key="2">
    <citation type="journal article" date="2010" name="Nucleic Acids Res.">
        <title>BeetleBase in 2010: revisions to provide comprehensive genomic information for Tribolium castaneum.</title>
        <authorList>
            <person name="Kim H.S."/>
            <person name="Murphy T."/>
            <person name="Xia J."/>
            <person name="Caragea D."/>
            <person name="Park Y."/>
            <person name="Beeman R.W."/>
            <person name="Lorenzen M.D."/>
            <person name="Butcher S."/>
            <person name="Manak J.R."/>
            <person name="Brown S.J."/>
        </authorList>
    </citation>
    <scope>GENOME REANNOTATION</scope>
    <source>
        <strain evidence="2 3">Georgia GA2</strain>
    </source>
</reference>
<evidence type="ECO:0008006" key="4">
    <source>
        <dbReference type="Google" id="ProtNLM"/>
    </source>
</evidence>
<gene>
    <name evidence="2" type="primary">AUGUSTUS-3.0.2_03177</name>
    <name evidence="2" type="ORF">TcasGA2_TC003177</name>
</gene>
<dbReference type="EMBL" id="KQ971318">
    <property type="protein sequence ID" value="EFA00338.1"/>
    <property type="molecule type" value="Genomic_DNA"/>
</dbReference>
<keyword evidence="3" id="KW-1185">Reference proteome</keyword>
<dbReference type="HOGENOM" id="CLU_1035593_0_0_1"/>
<dbReference type="InParanoid" id="D6WEK2"/>
<dbReference type="Gene3D" id="2.40.10.10">
    <property type="entry name" value="Trypsin-like serine proteases"/>
    <property type="match status" value="2"/>
</dbReference>
<evidence type="ECO:0000313" key="3">
    <source>
        <dbReference type="Proteomes" id="UP000007266"/>
    </source>
</evidence>
<dbReference type="KEGG" id="tca:662790"/>